<dbReference type="Proteomes" id="UP000061227">
    <property type="component" value="Unassembled WGS sequence"/>
</dbReference>
<dbReference type="EMBL" id="DF968065">
    <property type="protein sequence ID" value="GAP02869.1"/>
    <property type="molecule type" value="Genomic_DNA"/>
</dbReference>
<comment type="similarity">
    <text evidence="8">Belongs to the ABC transporter superfamily. Energy-coupling factor EcfA family.</text>
</comment>
<gene>
    <name evidence="11" type="ORF">FPFC_030490</name>
</gene>
<comment type="subcellular location">
    <subcellularLocation>
        <location evidence="1 8">Cell membrane</location>
        <topology evidence="1 8">Peripheral membrane protein</topology>
    </subcellularLocation>
</comment>
<protein>
    <recommendedName>
        <fullName evidence="8">Energy-coupling factor transporter ATP-binding protein EcfA2</fullName>
        <ecNumber evidence="8">7.-.-.-</ecNumber>
    </recommendedName>
</protein>
<dbReference type="AlphaFoldDB" id="A0A3F3H8C2"/>
<dbReference type="InterPro" id="IPR050095">
    <property type="entry name" value="ECF_ABC_transporter_ATP-bd"/>
</dbReference>
<evidence type="ECO:0000256" key="3">
    <source>
        <dbReference type="ARBA" id="ARBA00022475"/>
    </source>
</evidence>
<dbReference type="InterPro" id="IPR017871">
    <property type="entry name" value="ABC_transporter-like_CS"/>
</dbReference>
<organism evidence="11 12">
    <name type="scientific">Fructobacillus pseudoficulneus</name>
    <dbReference type="NCBI Taxonomy" id="220714"/>
    <lineage>
        <taxon>Bacteria</taxon>
        <taxon>Bacillati</taxon>
        <taxon>Bacillota</taxon>
        <taxon>Bacilli</taxon>
        <taxon>Lactobacillales</taxon>
        <taxon>Lactobacillaceae</taxon>
        <taxon>Fructobacillus</taxon>
    </lineage>
</organism>
<evidence type="ECO:0000256" key="4">
    <source>
        <dbReference type="ARBA" id="ARBA00022741"/>
    </source>
</evidence>
<evidence type="ECO:0000256" key="6">
    <source>
        <dbReference type="ARBA" id="ARBA00022967"/>
    </source>
</evidence>
<accession>A0A3F3H8C2</accession>
<evidence type="ECO:0000256" key="5">
    <source>
        <dbReference type="ARBA" id="ARBA00022840"/>
    </source>
</evidence>
<evidence type="ECO:0000256" key="9">
    <source>
        <dbReference type="SAM" id="MobiDB-lite"/>
    </source>
</evidence>
<keyword evidence="6" id="KW-1278">Translocase</keyword>
<evidence type="ECO:0000256" key="1">
    <source>
        <dbReference type="ARBA" id="ARBA00004202"/>
    </source>
</evidence>
<dbReference type="EC" id="7.-.-.-" evidence="8"/>
<evidence type="ECO:0000313" key="11">
    <source>
        <dbReference type="EMBL" id="GAP02869.1"/>
    </source>
</evidence>
<evidence type="ECO:0000256" key="2">
    <source>
        <dbReference type="ARBA" id="ARBA00022448"/>
    </source>
</evidence>
<sequence length="322" mass="34798">MAINIEGLTFHYGGAKQSPTILDDINLTIPSGRITAIVGQTGSGKSTLVQNLNALLLPSGGQVVVGDQVITSKTKEKALPAVRAQVGMVFQFPENQLFAATVLEDVMYGPKNFGKTAEEAEELAKKALNRVSLAEEFWQRSPFDLSGGQMRRVALAGVLAMNPKAMVFDEPAAGLDPQGQLELLDLLRSLRTEGKTVVLISHQMDQVLALADQVVVMQDGQVAAVEAPDQLFQRSRQWFLDHSLDLPTPVAFAKDLEEKGYHFDHLPTSVADVAAQIAKQVDWSQVTEPVNVAGADWQSQQASQSSADQVLTSNSRGGDLHE</sequence>
<comment type="subunit">
    <text evidence="8">Forms a stable energy-coupling factor (ECF) transporter complex composed of 2 membrane-embedded substrate-binding proteins (S component), 2 ATP-binding proteins (A component) and 2 transmembrane proteins (T component).</text>
</comment>
<dbReference type="NCBIfam" id="TIGR04521">
    <property type="entry name" value="ECF_ATPase_2"/>
    <property type="match status" value="1"/>
</dbReference>
<dbReference type="InterPro" id="IPR030946">
    <property type="entry name" value="EcfA2"/>
</dbReference>
<keyword evidence="3 8" id="KW-1003">Cell membrane</keyword>
<dbReference type="PANTHER" id="PTHR43553:SF27">
    <property type="entry name" value="ENERGY-COUPLING FACTOR TRANSPORTER ATP-BINDING PROTEIN ECFA2"/>
    <property type="match status" value="1"/>
</dbReference>
<keyword evidence="5 8" id="KW-0067">ATP-binding</keyword>
<keyword evidence="4 8" id="KW-0547">Nucleotide-binding</keyword>
<evidence type="ECO:0000313" key="12">
    <source>
        <dbReference type="Proteomes" id="UP000061227"/>
    </source>
</evidence>
<dbReference type="GO" id="GO:0005524">
    <property type="term" value="F:ATP binding"/>
    <property type="evidence" value="ECO:0007669"/>
    <property type="project" value="UniProtKB-UniRule"/>
</dbReference>
<dbReference type="FunFam" id="3.40.50.300:FF:000224">
    <property type="entry name" value="Energy-coupling factor transporter ATP-binding protein EcfA"/>
    <property type="match status" value="1"/>
</dbReference>
<dbReference type="OrthoDB" id="9784332at2"/>
<dbReference type="SUPFAM" id="SSF52540">
    <property type="entry name" value="P-loop containing nucleoside triphosphate hydrolases"/>
    <property type="match status" value="1"/>
</dbReference>
<dbReference type="GO" id="GO:0016887">
    <property type="term" value="F:ATP hydrolysis activity"/>
    <property type="evidence" value="ECO:0007669"/>
    <property type="project" value="InterPro"/>
</dbReference>
<keyword evidence="7 8" id="KW-0472">Membrane</keyword>
<dbReference type="Pfam" id="PF00005">
    <property type="entry name" value="ABC_tran"/>
    <property type="match status" value="1"/>
</dbReference>
<dbReference type="STRING" id="220714.SAMN05660469_1282"/>
<keyword evidence="2 8" id="KW-0813">Transport</keyword>
<dbReference type="InterPro" id="IPR015856">
    <property type="entry name" value="ABC_transpr_CbiO/EcfA_su"/>
</dbReference>
<comment type="function">
    <text evidence="8">ATP-binding (A) component of a common energy-coupling factor (ECF) ABC-transporter complex.</text>
</comment>
<reference evidence="11 12" key="1">
    <citation type="journal article" date="2015" name="BMC Genomics">
        <title>Comparative genomics of Fructobacillus spp. and Leuconostoc spp. reveals niche-specific evolution of Fructobacillus spp.</title>
        <authorList>
            <person name="Endo A."/>
            <person name="Tanizawa Y."/>
            <person name="Tanaka N."/>
            <person name="Maeno S."/>
            <person name="Kumar H."/>
            <person name="Shiwa Y."/>
            <person name="Okada S."/>
            <person name="Yoshikawa H."/>
            <person name="Dicks L."/>
            <person name="Nakagawa J."/>
            <person name="Arita M."/>
        </authorList>
    </citation>
    <scope>NUCLEOTIDE SEQUENCE [LARGE SCALE GENOMIC DNA]</scope>
    <source>
        <strain evidence="11 12">DSM 15468</strain>
    </source>
</reference>
<feature type="compositionally biased region" description="Low complexity" evidence="9">
    <location>
        <begin position="298"/>
        <end position="307"/>
    </location>
</feature>
<dbReference type="PROSITE" id="PS50893">
    <property type="entry name" value="ABC_TRANSPORTER_2"/>
    <property type="match status" value="1"/>
</dbReference>
<dbReference type="RefSeq" id="WP_074717851.1">
    <property type="nucleotide sequence ID" value="NZ_DF968065.1"/>
</dbReference>
<keyword evidence="12" id="KW-1185">Reference proteome</keyword>
<evidence type="ECO:0000256" key="8">
    <source>
        <dbReference type="RuleBase" id="RU365104"/>
    </source>
</evidence>
<evidence type="ECO:0000259" key="10">
    <source>
        <dbReference type="PROSITE" id="PS50893"/>
    </source>
</evidence>
<feature type="region of interest" description="Disordered" evidence="9">
    <location>
        <begin position="294"/>
        <end position="322"/>
    </location>
</feature>
<dbReference type="CDD" id="cd03225">
    <property type="entry name" value="ABC_cobalt_CbiO_domain1"/>
    <property type="match status" value="1"/>
</dbReference>
<evidence type="ECO:0000256" key="7">
    <source>
        <dbReference type="ARBA" id="ARBA00023136"/>
    </source>
</evidence>
<feature type="domain" description="ABC transporter" evidence="10">
    <location>
        <begin position="3"/>
        <end position="244"/>
    </location>
</feature>
<dbReference type="InterPro" id="IPR027417">
    <property type="entry name" value="P-loop_NTPase"/>
</dbReference>
<name>A0A3F3H8C2_9LACO</name>
<proteinExistence type="inferred from homology"/>
<dbReference type="GO" id="GO:0042626">
    <property type="term" value="F:ATPase-coupled transmembrane transporter activity"/>
    <property type="evidence" value="ECO:0007669"/>
    <property type="project" value="TreeGrafter"/>
</dbReference>
<dbReference type="SMART" id="SM00382">
    <property type="entry name" value="AAA"/>
    <property type="match status" value="1"/>
</dbReference>
<dbReference type="Gene3D" id="3.40.50.300">
    <property type="entry name" value="P-loop containing nucleotide triphosphate hydrolases"/>
    <property type="match status" value="1"/>
</dbReference>
<dbReference type="InterPro" id="IPR003439">
    <property type="entry name" value="ABC_transporter-like_ATP-bd"/>
</dbReference>
<dbReference type="PROSITE" id="PS00211">
    <property type="entry name" value="ABC_TRANSPORTER_1"/>
    <property type="match status" value="1"/>
</dbReference>
<dbReference type="InterPro" id="IPR003593">
    <property type="entry name" value="AAA+_ATPase"/>
</dbReference>
<dbReference type="GO" id="GO:0043190">
    <property type="term" value="C:ATP-binding cassette (ABC) transporter complex"/>
    <property type="evidence" value="ECO:0007669"/>
    <property type="project" value="TreeGrafter"/>
</dbReference>
<dbReference type="PANTHER" id="PTHR43553">
    <property type="entry name" value="HEAVY METAL TRANSPORTER"/>
    <property type="match status" value="1"/>
</dbReference>